<reference evidence="2 3" key="1">
    <citation type="submission" date="2018-03" db="EMBL/GenBank/DDBJ databases">
        <title>Genomic Encyclopedia of Type Strains, Phase III (KMG-III): the genomes of soil and plant-associated and newly described type strains.</title>
        <authorList>
            <person name="Whitman W."/>
        </authorList>
    </citation>
    <scope>NUCLEOTIDE SEQUENCE [LARGE SCALE GENOMIC DNA]</scope>
    <source>
        <strain evidence="2 3">CGMCC 1.12700</strain>
    </source>
</reference>
<dbReference type="Proteomes" id="UP000240572">
    <property type="component" value="Unassembled WGS sequence"/>
</dbReference>
<dbReference type="GO" id="GO:0006826">
    <property type="term" value="P:iron ion transport"/>
    <property type="evidence" value="ECO:0007669"/>
    <property type="project" value="InterPro"/>
</dbReference>
<protein>
    <submittedName>
        <fullName evidence="2">Putative hemin transport protein</fullName>
    </submittedName>
</protein>
<dbReference type="EMBL" id="PYGD01000001">
    <property type="protein sequence ID" value="PSK94230.1"/>
    <property type="molecule type" value="Genomic_DNA"/>
</dbReference>
<sequence length="342" mass="38471">MSVIAISLKEQWEQLKAENPKLRIRDAAKQLETSEAQLVALGTGTSATRLEGDWKEFLKEIITLDKVMALTRNDDAVHERKGVYDNIEFHGPVGTVLNPDIDLRLFMMHWAHGYSVAEADRLSFQFFDRSGEAVHKIYCTVGSNEEAFHALTAKYKAAEQTVELQTVAYPPAPAEKPDSEIDAAAFQEGWKSITDTHQFYGLLGKHGVTRSQAMRLAPEGFVKEVDNDITRKMLQAASERQVPIMVFVGNRGCIQIHTGEVKKVMEAGPWYNVMDPDFNLHLRETSIAKSFIVKKPSEDGTITAVEVYDTKGEMIVQFFGKRKPGIPELPEWAQLIQDLTQF</sequence>
<name>A0A2P8DAI1_9BACT</name>
<feature type="domain" description="Haemin-degrading HemS/ChuX" evidence="1">
    <location>
        <begin position="207"/>
        <end position="339"/>
    </location>
</feature>
<evidence type="ECO:0000259" key="1">
    <source>
        <dbReference type="Pfam" id="PF05171"/>
    </source>
</evidence>
<keyword evidence="3" id="KW-1185">Reference proteome</keyword>
<dbReference type="CDD" id="cd16830">
    <property type="entry name" value="HemS-like_N"/>
    <property type="match status" value="1"/>
</dbReference>
<dbReference type="RefSeq" id="WP_106520951.1">
    <property type="nucleotide sequence ID" value="NZ_PYGD01000001.1"/>
</dbReference>
<evidence type="ECO:0000313" key="2">
    <source>
        <dbReference type="EMBL" id="PSK94230.1"/>
    </source>
</evidence>
<dbReference type="SUPFAM" id="SSF144064">
    <property type="entry name" value="Heme iron utilization protein-like"/>
    <property type="match status" value="1"/>
</dbReference>
<evidence type="ECO:0000313" key="3">
    <source>
        <dbReference type="Proteomes" id="UP000240572"/>
    </source>
</evidence>
<accession>A0A2P8DAI1</accession>
<dbReference type="OrthoDB" id="316630at2"/>
<organism evidence="2 3">
    <name type="scientific">Taibaiella chishuiensis</name>
    <dbReference type="NCBI Taxonomy" id="1434707"/>
    <lineage>
        <taxon>Bacteria</taxon>
        <taxon>Pseudomonadati</taxon>
        <taxon>Bacteroidota</taxon>
        <taxon>Chitinophagia</taxon>
        <taxon>Chitinophagales</taxon>
        <taxon>Chitinophagaceae</taxon>
        <taxon>Taibaiella</taxon>
    </lineage>
</organism>
<dbReference type="AlphaFoldDB" id="A0A2P8DAI1"/>
<gene>
    <name evidence="2" type="ORF">B0I18_101385</name>
</gene>
<comment type="caution">
    <text evidence="2">The sequence shown here is derived from an EMBL/GenBank/DDBJ whole genome shotgun (WGS) entry which is preliminary data.</text>
</comment>
<dbReference type="InterPro" id="IPR007845">
    <property type="entry name" value="HemS/ChuX_dom"/>
</dbReference>
<dbReference type="Gene3D" id="3.40.1570.10">
    <property type="entry name" value="HemS/ChuS/ChuX like domains"/>
    <property type="match status" value="2"/>
</dbReference>
<proteinExistence type="predicted"/>
<dbReference type="CDD" id="cd16831">
    <property type="entry name" value="HemS-like_C"/>
    <property type="match status" value="1"/>
</dbReference>
<dbReference type="Pfam" id="PF05171">
    <property type="entry name" value="HemS"/>
    <property type="match status" value="2"/>
</dbReference>
<feature type="domain" description="Haemin-degrading HemS/ChuX" evidence="1">
    <location>
        <begin position="33"/>
        <end position="155"/>
    </location>
</feature>
<dbReference type="InterPro" id="IPR053733">
    <property type="entry name" value="Heme_Transport_Util_sf"/>
</dbReference>